<evidence type="ECO:0000313" key="9">
    <source>
        <dbReference type="Proteomes" id="UP000002574"/>
    </source>
</evidence>
<evidence type="ECO:0000259" key="6">
    <source>
        <dbReference type="Pfam" id="PF25917"/>
    </source>
</evidence>
<name>D3DHU6_HYDTT</name>
<dbReference type="InterPro" id="IPR058624">
    <property type="entry name" value="MdtA-like_HH"/>
</dbReference>
<feature type="domain" description="CusB-like beta-barrel" evidence="7">
    <location>
        <begin position="251"/>
        <end position="324"/>
    </location>
</feature>
<dbReference type="OrthoDB" id="9810430at2"/>
<dbReference type="KEGG" id="hte:Hydth_0935"/>
<dbReference type="STRING" id="608538.HTH_0939"/>
<evidence type="ECO:0000256" key="3">
    <source>
        <dbReference type="ARBA" id="ARBA00023054"/>
    </source>
</evidence>
<dbReference type="SUPFAM" id="SSF111369">
    <property type="entry name" value="HlyD-like secretion proteins"/>
    <property type="match status" value="3"/>
</dbReference>
<dbReference type="Gene3D" id="2.40.50.100">
    <property type="match status" value="2"/>
</dbReference>
<dbReference type="Pfam" id="PF25876">
    <property type="entry name" value="HH_MFP_RND"/>
    <property type="match status" value="1"/>
</dbReference>
<dbReference type="PATRIC" id="fig|608538.5.peg.955"/>
<dbReference type="InterPro" id="IPR006143">
    <property type="entry name" value="RND_pump_MFP"/>
</dbReference>
<evidence type="ECO:0000256" key="2">
    <source>
        <dbReference type="ARBA" id="ARBA00009477"/>
    </source>
</evidence>
<dbReference type="Gene3D" id="6.20.50.140">
    <property type="match status" value="1"/>
</dbReference>
<feature type="domain" description="Multidrug resistance protein MdtA-like alpha-helical hairpin" evidence="5">
    <location>
        <begin position="119"/>
        <end position="194"/>
    </location>
</feature>
<dbReference type="Pfam" id="PF25917">
    <property type="entry name" value="BSH_RND"/>
    <property type="match status" value="1"/>
</dbReference>
<feature type="domain" description="Multidrug resistance protein MdtA-like barrel-sandwich hybrid" evidence="6">
    <location>
        <begin position="58"/>
        <end position="238"/>
    </location>
</feature>
<dbReference type="Gene3D" id="1.10.287.470">
    <property type="entry name" value="Helix hairpin bin"/>
    <property type="match status" value="2"/>
</dbReference>
<accession>D3DHU6</accession>
<reference evidence="8 9" key="1">
    <citation type="journal article" date="2010" name="J. Bacteriol.">
        <title>Complete genome sequence of the thermophilic, obligately chemolithoautotrophic hydrogen-oxidizing bacterium Hydrogenobacter thermophilus TK-6.</title>
        <authorList>
            <person name="Arai H."/>
            <person name="Kanbe H."/>
            <person name="Ishii M."/>
            <person name="Igarashi Y."/>
        </authorList>
    </citation>
    <scope>NUCLEOTIDE SEQUENCE [LARGE SCALE GENOMIC DNA]</scope>
    <source>
        <strain evidence="9">DSM 6534 / IAM 12695 / TK-6 [Tokyo]</strain>
    </source>
</reference>
<dbReference type="GO" id="GO:0016020">
    <property type="term" value="C:membrane"/>
    <property type="evidence" value="ECO:0007669"/>
    <property type="project" value="InterPro"/>
</dbReference>
<comment type="similarity">
    <text evidence="2">Belongs to the membrane fusion protein (MFP) (TC 8.A.1) family.</text>
</comment>
<evidence type="ECO:0000259" key="5">
    <source>
        <dbReference type="Pfam" id="PF25876"/>
    </source>
</evidence>
<proteinExistence type="inferred from homology"/>
<dbReference type="Gene3D" id="2.40.30.170">
    <property type="match status" value="1"/>
</dbReference>
<dbReference type="GO" id="GO:0022857">
    <property type="term" value="F:transmembrane transporter activity"/>
    <property type="evidence" value="ECO:0007669"/>
    <property type="project" value="InterPro"/>
</dbReference>
<keyword evidence="3 4" id="KW-0175">Coiled coil</keyword>
<dbReference type="eggNOG" id="COG0845">
    <property type="taxonomic scope" value="Bacteria"/>
</dbReference>
<dbReference type="EMBL" id="AP011112">
    <property type="protein sequence ID" value="BAI69398.1"/>
    <property type="molecule type" value="Genomic_DNA"/>
</dbReference>
<evidence type="ECO:0000313" key="8">
    <source>
        <dbReference type="EMBL" id="BAI69398.1"/>
    </source>
</evidence>
<evidence type="ECO:0000259" key="7">
    <source>
        <dbReference type="Pfam" id="PF25954"/>
    </source>
</evidence>
<dbReference type="RefSeq" id="WP_012963578.1">
    <property type="nucleotide sequence ID" value="NC_013799.1"/>
</dbReference>
<dbReference type="InterPro" id="IPR058792">
    <property type="entry name" value="Beta-barrel_RND_2"/>
</dbReference>
<organism evidence="8 9">
    <name type="scientific">Hydrogenobacter thermophilus (strain DSM 6534 / IAM 12695 / TK-6)</name>
    <dbReference type="NCBI Taxonomy" id="608538"/>
    <lineage>
        <taxon>Bacteria</taxon>
        <taxon>Pseudomonadati</taxon>
        <taxon>Aquificota</taxon>
        <taxon>Aquificia</taxon>
        <taxon>Aquificales</taxon>
        <taxon>Aquificaceae</taxon>
        <taxon>Hydrogenobacter</taxon>
    </lineage>
</organism>
<dbReference type="AlphaFoldDB" id="D3DHU6"/>
<dbReference type="InterPro" id="IPR058625">
    <property type="entry name" value="MdtA-like_BSH"/>
</dbReference>
<feature type="coiled-coil region" evidence="4">
    <location>
        <begin position="95"/>
        <end position="205"/>
    </location>
</feature>
<protein>
    <submittedName>
        <fullName evidence="8">Periplasmic component of efflux system</fullName>
    </submittedName>
</protein>
<evidence type="ECO:0000256" key="1">
    <source>
        <dbReference type="ARBA" id="ARBA00004196"/>
    </source>
</evidence>
<evidence type="ECO:0000256" key="4">
    <source>
        <dbReference type="SAM" id="Coils"/>
    </source>
</evidence>
<dbReference type="Pfam" id="PF25954">
    <property type="entry name" value="Beta-barrel_RND_2"/>
    <property type="match status" value="1"/>
</dbReference>
<dbReference type="Proteomes" id="UP000002574">
    <property type="component" value="Chromosome"/>
</dbReference>
<sequence length="407" mass="44700">MSRVILLAFILPSSLGAFLWFYTHRTKDAESEFKIERVSRGDIVSKVSATGTINPVATVIVGSQVSGKIVAIYADYNSRVRKGQVLAEIDPSLFLAQLQQGRASVETAKANLEKERRTMQVLEANLEGAQAVLEKARRDLQRAKYLYEKSLLSESDMDVAQQSYKSALANVEAIKAQIEAQRLAIKSAENQLKQALANMSIAETNLRYTKIVSPVDGIVITKNVEVGQTVAASFQTPTLFLIAKDLSKMQVEATVSEADIGKIKEGQEVEFTVDAYPGRVFRGRVSQVRLSPVNIQNVITYTVIIPVDNSHMLLKPGMTANVSFLVAKKTGVLRVPNVALRVRLRGEKQQGAGVWVLRDNRPVRVPVKTGISDGTYTEVVAGDLKEGDKVIVGLGEERKKPASPRFF</sequence>
<dbReference type="PANTHER" id="PTHR32347">
    <property type="entry name" value="EFFLUX SYSTEM COMPONENT YKNX-RELATED"/>
    <property type="match status" value="1"/>
</dbReference>
<dbReference type="FunFam" id="2.40.30.170:FF:000010">
    <property type="entry name" value="Efflux RND transporter periplasmic adaptor subunit"/>
    <property type="match status" value="1"/>
</dbReference>
<keyword evidence="9" id="KW-1185">Reference proteome</keyword>
<dbReference type="InterPro" id="IPR050465">
    <property type="entry name" value="UPF0194_transport"/>
</dbReference>
<gene>
    <name evidence="8" type="ordered locus">HTH_0939</name>
</gene>
<dbReference type="GO" id="GO:0030313">
    <property type="term" value="C:cell envelope"/>
    <property type="evidence" value="ECO:0007669"/>
    <property type="project" value="UniProtKB-SubCell"/>
</dbReference>
<dbReference type="PANTHER" id="PTHR32347:SF14">
    <property type="entry name" value="EFFLUX SYSTEM COMPONENT YKNX-RELATED"/>
    <property type="match status" value="1"/>
</dbReference>
<dbReference type="NCBIfam" id="TIGR01730">
    <property type="entry name" value="RND_mfp"/>
    <property type="match status" value="1"/>
</dbReference>
<dbReference type="KEGG" id="hth:HTH_0939"/>
<comment type="subcellular location">
    <subcellularLocation>
        <location evidence="1">Cell envelope</location>
    </subcellularLocation>
</comment>